<reference evidence="3" key="1">
    <citation type="submission" date="2021-02" db="EMBL/GenBank/DDBJ databases">
        <authorList>
            <person name="Palmer J.M."/>
        </authorList>
    </citation>
    <scope>NUCLEOTIDE SEQUENCE</scope>
    <source>
        <strain evidence="3">SCRP734</strain>
    </source>
</reference>
<dbReference type="SMART" id="SM00248">
    <property type="entry name" value="ANK"/>
    <property type="match status" value="4"/>
</dbReference>
<dbReference type="Pfam" id="PF12796">
    <property type="entry name" value="Ank_2"/>
    <property type="match status" value="1"/>
</dbReference>
<name>A0A8T1VMH6_9STRA</name>
<evidence type="ECO:0000313" key="3">
    <source>
        <dbReference type="EMBL" id="KAG7382126.1"/>
    </source>
</evidence>
<keyword evidence="3" id="KW-0808">Transferase</keyword>
<dbReference type="InterPro" id="IPR001245">
    <property type="entry name" value="Ser-Thr/Tyr_kinase_cat_dom"/>
</dbReference>
<evidence type="ECO:0000256" key="1">
    <source>
        <dbReference type="PROSITE-ProRule" id="PRU00023"/>
    </source>
</evidence>
<organism evidence="3 4">
    <name type="scientific">Phytophthora pseudosyringae</name>
    <dbReference type="NCBI Taxonomy" id="221518"/>
    <lineage>
        <taxon>Eukaryota</taxon>
        <taxon>Sar</taxon>
        <taxon>Stramenopiles</taxon>
        <taxon>Oomycota</taxon>
        <taxon>Peronosporomycetes</taxon>
        <taxon>Peronosporales</taxon>
        <taxon>Peronosporaceae</taxon>
        <taxon>Phytophthora</taxon>
    </lineage>
</organism>
<dbReference type="PIRSF" id="PIRSF000654">
    <property type="entry name" value="Integrin-linked_kinase"/>
    <property type="match status" value="1"/>
</dbReference>
<dbReference type="PROSITE" id="PS50011">
    <property type="entry name" value="PROTEIN_KINASE_DOM"/>
    <property type="match status" value="1"/>
</dbReference>
<dbReference type="InterPro" id="IPR002110">
    <property type="entry name" value="Ankyrin_rpt"/>
</dbReference>
<dbReference type="PANTHER" id="PTHR24198:SF194">
    <property type="entry name" value="INVERSIN-A"/>
    <property type="match status" value="1"/>
</dbReference>
<dbReference type="PROSITE" id="PS50088">
    <property type="entry name" value="ANK_REPEAT"/>
    <property type="match status" value="2"/>
</dbReference>
<dbReference type="InterPro" id="IPR000719">
    <property type="entry name" value="Prot_kinase_dom"/>
</dbReference>
<dbReference type="Pfam" id="PF13606">
    <property type="entry name" value="Ank_3"/>
    <property type="match status" value="1"/>
</dbReference>
<comment type="caution">
    <text evidence="3">The sequence shown here is derived from an EMBL/GenBank/DDBJ whole genome shotgun (WGS) entry which is preliminary data.</text>
</comment>
<dbReference type="Pfam" id="PF07714">
    <property type="entry name" value="PK_Tyr_Ser-Thr"/>
    <property type="match status" value="1"/>
</dbReference>
<accession>A0A8T1VMH6</accession>
<sequence length="340" mass="37370">MWAAYNGEMEMVQYLAECGSDVNFTSQKGDSALMKTASYGRIEIVRYLAEQCDADVNAMNVDGDTAFLLAARHGRIHIVVYLVEECDANVNTANKDGYTAFLWATLWGQIEVVRYLVEVCGVDVHVKTNMGETAVRIAADHGFREIQWILTPLILADIGDSADNAVPSSGLPSGCSIPPSEIELTLFSPNNNIGGDFYAKWLDADVVVKLFIPDASHSSFEDEVRMWQQLRHPNVIKMYGACAAEPNLQFFVCEYASKGSLIEPVEPSLTDKSTLWKHLHEAALGLEYLHERGTAHGDLRCSNILIGSDGLAKLSNFGLSGLMKRLSPAAFSRTVGATRW</sequence>
<proteinExistence type="predicted"/>
<evidence type="ECO:0000259" key="2">
    <source>
        <dbReference type="PROSITE" id="PS50011"/>
    </source>
</evidence>
<dbReference type="GO" id="GO:0004672">
    <property type="term" value="F:protein kinase activity"/>
    <property type="evidence" value="ECO:0007669"/>
    <property type="project" value="InterPro"/>
</dbReference>
<dbReference type="EMBL" id="JAGDFM010000219">
    <property type="protein sequence ID" value="KAG7382126.1"/>
    <property type="molecule type" value="Genomic_DNA"/>
</dbReference>
<dbReference type="AlphaFoldDB" id="A0A8T1VMH6"/>
<dbReference type="GO" id="GO:0005524">
    <property type="term" value="F:ATP binding"/>
    <property type="evidence" value="ECO:0007669"/>
    <property type="project" value="InterPro"/>
</dbReference>
<protein>
    <submittedName>
        <fullName evidence="3">Leucine-rich repeat serine/threonine-protein kinase 2</fullName>
    </submittedName>
</protein>
<dbReference type="Proteomes" id="UP000694044">
    <property type="component" value="Unassembled WGS sequence"/>
</dbReference>
<dbReference type="OrthoDB" id="125266at2759"/>
<keyword evidence="3" id="KW-0418">Kinase</keyword>
<evidence type="ECO:0000313" key="4">
    <source>
        <dbReference type="Proteomes" id="UP000694044"/>
    </source>
</evidence>
<feature type="repeat" description="ANK" evidence="1">
    <location>
        <begin position="62"/>
        <end position="95"/>
    </location>
</feature>
<keyword evidence="1" id="KW-0040">ANK repeat</keyword>
<keyword evidence="4" id="KW-1185">Reference proteome</keyword>
<feature type="repeat" description="ANK" evidence="1">
    <location>
        <begin position="1"/>
        <end position="27"/>
    </location>
</feature>
<gene>
    <name evidence="3" type="primary">LRRK2_16</name>
    <name evidence="3" type="ORF">PHYPSEUDO_005202</name>
</gene>
<dbReference type="PANTHER" id="PTHR24198">
    <property type="entry name" value="ANKYRIN REPEAT AND PROTEIN KINASE DOMAIN-CONTAINING PROTEIN"/>
    <property type="match status" value="1"/>
</dbReference>
<feature type="domain" description="Protein kinase" evidence="2">
    <location>
        <begin position="182"/>
        <end position="340"/>
    </location>
</feature>